<evidence type="ECO:0000313" key="1">
    <source>
        <dbReference type="EMBL" id="KAI3791397.1"/>
    </source>
</evidence>
<reference evidence="2" key="1">
    <citation type="journal article" date="2022" name="Mol. Ecol. Resour.">
        <title>The genomes of chicory, endive, great burdock and yacon provide insights into Asteraceae palaeo-polyploidization history and plant inulin production.</title>
        <authorList>
            <person name="Fan W."/>
            <person name="Wang S."/>
            <person name="Wang H."/>
            <person name="Wang A."/>
            <person name="Jiang F."/>
            <person name="Liu H."/>
            <person name="Zhao H."/>
            <person name="Xu D."/>
            <person name="Zhang Y."/>
        </authorList>
    </citation>
    <scope>NUCLEOTIDE SEQUENCE [LARGE SCALE GENOMIC DNA]</scope>
    <source>
        <strain evidence="2">cv. Punajuju</strain>
    </source>
</reference>
<gene>
    <name evidence="1" type="ORF">L2E82_05165</name>
</gene>
<comment type="caution">
    <text evidence="1">The sequence shown here is derived from an EMBL/GenBank/DDBJ whole genome shotgun (WGS) entry which is preliminary data.</text>
</comment>
<protein>
    <submittedName>
        <fullName evidence="1">Uncharacterized protein</fullName>
    </submittedName>
</protein>
<reference evidence="1 2" key="2">
    <citation type="journal article" date="2022" name="Mol. Ecol. Resour.">
        <title>The genomes of chicory, endive, great burdock and yacon provide insights into Asteraceae paleo-polyploidization history and plant inulin production.</title>
        <authorList>
            <person name="Fan W."/>
            <person name="Wang S."/>
            <person name="Wang H."/>
            <person name="Wang A."/>
            <person name="Jiang F."/>
            <person name="Liu H."/>
            <person name="Zhao H."/>
            <person name="Xu D."/>
            <person name="Zhang Y."/>
        </authorList>
    </citation>
    <scope>NUCLEOTIDE SEQUENCE [LARGE SCALE GENOMIC DNA]</scope>
    <source>
        <strain evidence="2">cv. Punajuju</strain>
        <tissue evidence="1">Leaves</tissue>
    </source>
</reference>
<name>A0ACB9H8X0_CICIN</name>
<organism evidence="1 2">
    <name type="scientific">Cichorium intybus</name>
    <name type="common">Chicory</name>
    <dbReference type="NCBI Taxonomy" id="13427"/>
    <lineage>
        <taxon>Eukaryota</taxon>
        <taxon>Viridiplantae</taxon>
        <taxon>Streptophyta</taxon>
        <taxon>Embryophyta</taxon>
        <taxon>Tracheophyta</taxon>
        <taxon>Spermatophyta</taxon>
        <taxon>Magnoliopsida</taxon>
        <taxon>eudicotyledons</taxon>
        <taxon>Gunneridae</taxon>
        <taxon>Pentapetalae</taxon>
        <taxon>asterids</taxon>
        <taxon>campanulids</taxon>
        <taxon>Asterales</taxon>
        <taxon>Asteraceae</taxon>
        <taxon>Cichorioideae</taxon>
        <taxon>Cichorieae</taxon>
        <taxon>Cichoriinae</taxon>
        <taxon>Cichorium</taxon>
    </lineage>
</organism>
<dbReference type="EMBL" id="CM042009">
    <property type="protein sequence ID" value="KAI3791397.1"/>
    <property type="molecule type" value="Genomic_DNA"/>
</dbReference>
<proteinExistence type="predicted"/>
<keyword evidence="2" id="KW-1185">Reference proteome</keyword>
<accession>A0ACB9H8X0</accession>
<evidence type="ECO:0000313" key="2">
    <source>
        <dbReference type="Proteomes" id="UP001055811"/>
    </source>
</evidence>
<dbReference type="Proteomes" id="UP001055811">
    <property type="component" value="Linkage Group LG01"/>
</dbReference>
<sequence length="220" mass="23725">MASVLSGVSKNAWQLLSIFLATIVGIITQPLPLPLVKSLCVACGSNVGDGTEHKLGSWLMLTCFQISVISLSMFLTAMGANPLSATLTFNTIHQTIGWTDWAKAAIVPGFVSLFVVPFLLYMIYPSPKLAKEKLQKMGPMAGTLLLTVGLWIFGGVINVDSITAAILGLSVLLITGVVTWKECLAESVAWDTLTWFIISVVNIVIWLGVGGVWWKFIGLR</sequence>